<comment type="caution">
    <text evidence="2">The sequence shown here is derived from an EMBL/GenBank/DDBJ whole genome shotgun (WGS) entry which is preliminary data.</text>
</comment>
<name>A0ABV7IL22_9SPHN</name>
<dbReference type="InterPro" id="IPR041374">
    <property type="entry name" value="BaeRF_family12"/>
</dbReference>
<dbReference type="Proteomes" id="UP001595604">
    <property type="component" value="Unassembled WGS sequence"/>
</dbReference>
<dbReference type="EMBL" id="JBHRTQ010000004">
    <property type="protein sequence ID" value="MFC3173374.1"/>
    <property type="molecule type" value="Genomic_DNA"/>
</dbReference>
<accession>A0ABV7IL22</accession>
<gene>
    <name evidence="2" type="ORF">ACFOD9_03820</name>
</gene>
<evidence type="ECO:0000256" key="1">
    <source>
        <dbReference type="SAM" id="MobiDB-lite"/>
    </source>
</evidence>
<evidence type="ECO:0000313" key="2">
    <source>
        <dbReference type="EMBL" id="MFC3173374.1"/>
    </source>
</evidence>
<dbReference type="Pfam" id="PF18856">
    <property type="entry name" value="baeRF_family12"/>
    <property type="match status" value="1"/>
</dbReference>
<evidence type="ECO:0000313" key="3">
    <source>
        <dbReference type="Proteomes" id="UP001595604"/>
    </source>
</evidence>
<reference evidence="3" key="1">
    <citation type="journal article" date="2019" name="Int. J. Syst. Evol. Microbiol.">
        <title>The Global Catalogue of Microorganisms (GCM) 10K type strain sequencing project: providing services to taxonomists for standard genome sequencing and annotation.</title>
        <authorList>
            <consortium name="The Broad Institute Genomics Platform"/>
            <consortium name="The Broad Institute Genome Sequencing Center for Infectious Disease"/>
            <person name="Wu L."/>
            <person name="Ma J."/>
        </authorList>
    </citation>
    <scope>NUCLEOTIDE SEQUENCE [LARGE SCALE GENOMIC DNA]</scope>
    <source>
        <strain evidence="3">KCTC 42984</strain>
    </source>
</reference>
<organism evidence="2 3">
    <name type="scientific">Novosphingobium bradum</name>
    <dbReference type="NCBI Taxonomy" id="1737444"/>
    <lineage>
        <taxon>Bacteria</taxon>
        <taxon>Pseudomonadati</taxon>
        <taxon>Pseudomonadota</taxon>
        <taxon>Alphaproteobacteria</taxon>
        <taxon>Sphingomonadales</taxon>
        <taxon>Sphingomonadaceae</taxon>
        <taxon>Novosphingobium</taxon>
    </lineage>
</organism>
<keyword evidence="3" id="KW-1185">Reference proteome</keyword>
<feature type="compositionally biased region" description="Polar residues" evidence="1">
    <location>
        <begin position="44"/>
        <end position="54"/>
    </location>
</feature>
<feature type="region of interest" description="Disordered" evidence="1">
    <location>
        <begin position="27"/>
        <end position="57"/>
    </location>
</feature>
<proteinExistence type="predicted"/>
<dbReference type="RefSeq" id="WP_379508762.1">
    <property type="nucleotide sequence ID" value="NZ_JBHRTQ010000004.1"/>
</dbReference>
<sequence>MLLPHGTVIALVDGNNFQLFRNAGNEATPELDPLPSPKLDAHNHSGTGHHSSAGNHAGTLVSEDAHAIAAVNWLNAQVLGHKIDNLVLIAAPRTLGEMRRHYHKQLEQVLMGELAKDLAGRKGPEILAALKGR</sequence>
<protein>
    <submittedName>
        <fullName evidence="2">Host attachment protein</fullName>
    </submittedName>
</protein>